<gene>
    <name evidence="1" type="ORF">GCM10007933_21260</name>
</gene>
<comment type="caution">
    <text evidence="1">The sequence shown here is derived from an EMBL/GenBank/DDBJ whole genome shotgun (WGS) entry which is preliminary data.</text>
</comment>
<evidence type="ECO:0000313" key="1">
    <source>
        <dbReference type="EMBL" id="GLT22666.1"/>
    </source>
</evidence>
<sequence>MKKETQNLLLAYMAACLNKMPEDWGGPKPVTGNEMLEALWPLNDVFRPHMRDVGALPYEAQYEQAADAAIEKFLGEGIDAWRELPAGVWRVLMERHTQSLVAATVNELAGNPMMSVPVEFPSAHLQGVAMIYMLHGMKLPYPVKPLSDTSFPPAGAKPGSLLH</sequence>
<dbReference type="EMBL" id="BSPX01000029">
    <property type="protein sequence ID" value="GLT22666.1"/>
    <property type="molecule type" value="Genomic_DNA"/>
</dbReference>
<keyword evidence="2" id="KW-1185">Reference proteome</keyword>
<evidence type="ECO:0000313" key="2">
    <source>
        <dbReference type="Proteomes" id="UP001157167"/>
    </source>
</evidence>
<proteinExistence type="predicted"/>
<reference evidence="2" key="1">
    <citation type="journal article" date="2019" name="Int. J. Syst. Evol. Microbiol.">
        <title>The Global Catalogue of Microorganisms (GCM) 10K type strain sequencing project: providing services to taxonomists for standard genome sequencing and annotation.</title>
        <authorList>
            <consortium name="The Broad Institute Genomics Platform"/>
            <consortium name="The Broad Institute Genome Sequencing Center for Infectious Disease"/>
            <person name="Wu L."/>
            <person name="Ma J."/>
        </authorList>
    </citation>
    <scope>NUCLEOTIDE SEQUENCE [LARGE SCALE GENOMIC DNA]</scope>
    <source>
        <strain evidence="2">NBRC 102407</strain>
    </source>
</reference>
<dbReference type="Proteomes" id="UP001157167">
    <property type="component" value="Unassembled WGS sequence"/>
</dbReference>
<protein>
    <submittedName>
        <fullName evidence="1">Uncharacterized protein</fullName>
    </submittedName>
</protein>
<accession>A0ABQ6FDK2</accession>
<name>A0ABQ6FDK2_9RHOO</name>
<dbReference type="RefSeq" id="WP_284187951.1">
    <property type="nucleotide sequence ID" value="NZ_BSPX01000029.1"/>
</dbReference>
<organism evidence="1 2">
    <name type="scientific">Zoogloea oryzae</name>
    <dbReference type="NCBI Taxonomy" id="310767"/>
    <lineage>
        <taxon>Bacteria</taxon>
        <taxon>Pseudomonadati</taxon>
        <taxon>Pseudomonadota</taxon>
        <taxon>Betaproteobacteria</taxon>
        <taxon>Rhodocyclales</taxon>
        <taxon>Zoogloeaceae</taxon>
        <taxon>Zoogloea</taxon>
    </lineage>
</organism>